<evidence type="ECO:0000313" key="2">
    <source>
        <dbReference type="EMBL" id="GCB19087.1"/>
    </source>
</evidence>
<evidence type="ECO:0000256" key="1">
    <source>
        <dbReference type="SAM" id="MobiDB-lite"/>
    </source>
</evidence>
<evidence type="ECO:0000313" key="3">
    <source>
        <dbReference type="Proteomes" id="UP000286921"/>
    </source>
</evidence>
<dbReference type="Proteomes" id="UP000286921">
    <property type="component" value="Unassembled WGS sequence"/>
</dbReference>
<accession>A0A401KIH4</accession>
<feature type="region of interest" description="Disordered" evidence="1">
    <location>
        <begin position="48"/>
        <end position="71"/>
    </location>
</feature>
<name>A0A401KIH4_ASPAW</name>
<sequence length="285" mass="32335">MQVPVVVVIKTIDPDTNTSYQLSESDLETIKLIDYDDPPTELSGSWSYSTTENEFDHSLPSTNKALQPDLSLTDGGSQKKRYWVTTTKVENKRVAASIKQPNGTVVHTAGDPYDSKATLTGTNVVSYKLDDINLRKGDTTTGTPSLIELQKWTQTNYYLTINKYELRKADFHGYILGTEDPSLEYATAYFSPTAATCDIFYYWPMGPKETRGVGRAPWAPIEITVNEESNALCFTHMHLQNYEFWWFGSYSWEGRFTIYDQFGNPGTFWVGYKDSNTTPEILDHN</sequence>
<protein>
    <submittedName>
        <fullName evidence="2">Uncharacterized protein</fullName>
    </submittedName>
</protein>
<gene>
    <name evidence="2" type="ORF">AAWM_01972</name>
</gene>
<organism evidence="2 3">
    <name type="scientific">Aspergillus awamori</name>
    <name type="common">Black koji mold</name>
    <dbReference type="NCBI Taxonomy" id="105351"/>
    <lineage>
        <taxon>Eukaryota</taxon>
        <taxon>Fungi</taxon>
        <taxon>Dikarya</taxon>
        <taxon>Ascomycota</taxon>
        <taxon>Pezizomycotina</taxon>
        <taxon>Eurotiomycetes</taxon>
        <taxon>Eurotiomycetidae</taxon>
        <taxon>Eurotiales</taxon>
        <taxon>Aspergillaceae</taxon>
        <taxon>Aspergillus</taxon>
    </lineage>
</organism>
<proteinExistence type="predicted"/>
<reference evidence="2 3" key="1">
    <citation type="submission" date="2016-09" db="EMBL/GenBank/DDBJ databases">
        <title>Aspergillus awamori IFM 58123T.</title>
        <authorList>
            <person name="Kusuya Y."/>
            <person name="Shimizu M."/>
            <person name="Takahashi H."/>
            <person name="Yaguchi T."/>
        </authorList>
    </citation>
    <scope>NUCLEOTIDE SEQUENCE [LARGE SCALE GENOMIC DNA]</scope>
    <source>
        <strain evidence="2 3">IFM 58123</strain>
    </source>
</reference>
<keyword evidence="3" id="KW-1185">Reference proteome</keyword>
<comment type="caution">
    <text evidence="2">The sequence shown here is derived from an EMBL/GenBank/DDBJ whole genome shotgun (WGS) entry which is preliminary data.</text>
</comment>
<dbReference type="EMBL" id="BDHI01000002">
    <property type="protein sequence ID" value="GCB19087.1"/>
    <property type="molecule type" value="Genomic_DNA"/>
</dbReference>
<dbReference type="AlphaFoldDB" id="A0A401KIH4"/>